<name>A0A4S4KC58_9AGAM</name>
<dbReference type="InterPro" id="IPR036735">
    <property type="entry name" value="NGN_dom_sf"/>
</dbReference>
<keyword evidence="3" id="KW-1185">Reference proteome</keyword>
<sequence>MPKRTRDDDVAALLDLEAGVASSDEDEDEDNFADTFINDEEVEFPSTLRGIYTQRSISPVATNVAGPSRMNTESDVGMLMPTHGPEFDVESTARRFQERSRREREREEPQTAFFLWMIRCVFSKEKENATHLQDRINELSKPWRTFAIRTLPGRFYIDAPSRKDVDFVRRNLHGIERAPLMFVPEEEQDVVVQLRDGANMTTALRDYTVGDWVTVQHGLYKGDLGQVRNVMQNGIGDTVEVAVVPRVCDKRVRRSQRPPPALFNKDRMLFEYGADCLKQVSESGWIFRGRTNNLYNESDRLCYLRVQALHYIRKAAPHPCDLGYFAVTESEFGALDRGEPFLRCGDHVRITSGPQASLSGIVGAIQDKETVDLYDIVDSKGELKLFDLRLKVDQVRRVLRPGDHVRMKVGPGAGVEGMILAVDDTSLVYRPRADVSTQAEVKVCTQWVETYDPDFKMGRESGTPNKGLARYHDPYQGLRVLVRENKFLKGTYGYVHSSHLGSKTAQTQDGTNDNALHTVELKHLVAVSSVSCLDGAYPLSDDERRELRTRFKFLEMSGHERACTPPPEGIADFPEDDYAAEANQAPVLTQQDHAFALISPPTDFSGPGMWIFSPLIQTHLSTYRVFFSSSTYRMVYADASCITGASHSDCEKIIGHVNCHIRATIRMNHLTVRTDESVAVRDLDVTRPKKKWSSVGGQGKPRLDRLGRDRKKICYGK</sequence>
<dbReference type="GO" id="GO:0006368">
    <property type="term" value="P:transcription elongation by RNA polymerase II"/>
    <property type="evidence" value="ECO:0007669"/>
    <property type="project" value="TreeGrafter"/>
</dbReference>
<dbReference type="SMART" id="SM00739">
    <property type="entry name" value="KOW"/>
    <property type="match status" value="3"/>
</dbReference>
<dbReference type="Proteomes" id="UP000308199">
    <property type="component" value="Unassembled WGS sequence"/>
</dbReference>
<dbReference type="Gene3D" id="3.30.70.940">
    <property type="entry name" value="NusG, N-terminal domain"/>
    <property type="match status" value="1"/>
</dbReference>
<accession>A0A4S4KC58</accession>
<proteinExistence type="predicted"/>
<dbReference type="GO" id="GO:0032044">
    <property type="term" value="C:DSIF complex"/>
    <property type="evidence" value="ECO:0007669"/>
    <property type="project" value="TreeGrafter"/>
</dbReference>
<evidence type="ECO:0000313" key="2">
    <source>
        <dbReference type="EMBL" id="THG95596.1"/>
    </source>
</evidence>
<dbReference type="OrthoDB" id="3048815at2759"/>
<dbReference type="PANTHER" id="PTHR11125:SF7">
    <property type="entry name" value="TRANSCRIPTION ELONGATION FACTOR SPT5"/>
    <property type="match status" value="1"/>
</dbReference>
<comment type="caution">
    <text evidence="2">The sequence shown here is derived from an EMBL/GenBank/DDBJ whole genome shotgun (WGS) entry which is preliminary data.</text>
</comment>
<dbReference type="AlphaFoldDB" id="A0A4S4KC58"/>
<dbReference type="EMBL" id="SGPK01000958">
    <property type="protein sequence ID" value="THG95596.1"/>
    <property type="molecule type" value="Genomic_DNA"/>
</dbReference>
<dbReference type="GO" id="GO:0006357">
    <property type="term" value="P:regulation of transcription by RNA polymerase II"/>
    <property type="evidence" value="ECO:0007669"/>
    <property type="project" value="InterPro"/>
</dbReference>
<dbReference type="GO" id="GO:0032784">
    <property type="term" value="P:regulation of DNA-templated transcription elongation"/>
    <property type="evidence" value="ECO:0007669"/>
    <property type="project" value="InterPro"/>
</dbReference>
<organism evidence="2 3">
    <name type="scientific">Phellinidium pouzarii</name>
    <dbReference type="NCBI Taxonomy" id="167371"/>
    <lineage>
        <taxon>Eukaryota</taxon>
        <taxon>Fungi</taxon>
        <taxon>Dikarya</taxon>
        <taxon>Basidiomycota</taxon>
        <taxon>Agaricomycotina</taxon>
        <taxon>Agaricomycetes</taxon>
        <taxon>Hymenochaetales</taxon>
        <taxon>Hymenochaetaceae</taxon>
        <taxon>Phellinidium</taxon>
    </lineage>
</organism>
<feature type="domain" description="KOW" evidence="1">
    <location>
        <begin position="206"/>
        <end position="233"/>
    </location>
</feature>
<dbReference type="GO" id="GO:0003729">
    <property type="term" value="F:mRNA binding"/>
    <property type="evidence" value="ECO:0007669"/>
    <property type="project" value="TreeGrafter"/>
</dbReference>
<feature type="domain" description="KOW" evidence="1">
    <location>
        <begin position="398"/>
        <end position="425"/>
    </location>
</feature>
<evidence type="ECO:0000313" key="3">
    <source>
        <dbReference type="Proteomes" id="UP000308199"/>
    </source>
</evidence>
<feature type="domain" description="KOW" evidence="1">
    <location>
        <begin position="341"/>
        <end position="368"/>
    </location>
</feature>
<reference evidence="2 3" key="1">
    <citation type="submission" date="2019-02" db="EMBL/GenBank/DDBJ databases">
        <title>Genome sequencing of the rare red list fungi Phellinidium pouzarii.</title>
        <authorList>
            <person name="Buettner E."/>
            <person name="Kellner H."/>
        </authorList>
    </citation>
    <scope>NUCLEOTIDE SEQUENCE [LARGE SCALE GENOMIC DNA]</scope>
    <source>
        <strain evidence="2 3">DSM 108285</strain>
    </source>
</reference>
<protein>
    <recommendedName>
        <fullName evidence="1">KOW domain-containing protein</fullName>
    </recommendedName>
</protein>
<dbReference type="InterPro" id="IPR005824">
    <property type="entry name" value="KOW"/>
</dbReference>
<dbReference type="InterPro" id="IPR039659">
    <property type="entry name" value="SPT5"/>
</dbReference>
<gene>
    <name evidence="2" type="ORF">EW145_g7929</name>
</gene>
<dbReference type="PANTHER" id="PTHR11125">
    <property type="entry name" value="SUPPRESSOR OF TY 5"/>
    <property type="match status" value="1"/>
</dbReference>
<evidence type="ECO:0000259" key="1">
    <source>
        <dbReference type="SMART" id="SM00739"/>
    </source>
</evidence>